<proteinExistence type="predicted"/>
<dbReference type="Pfam" id="PF12697">
    <property type="entry name" value="Abhydrolase_6"/>
    <property type="match status" value="1"/>
</dbReference>
<dbReference type="InterPro" id="IPR052897">
    <property type="entry name" value="Sec-Metab_Biosynth_Hydrolase"/>
</dbReference>
<dbReference type="OrthoDB" id="1263307at2759"/>
<dbReference type="PANTHER" id="PTHR37017:SF11">
    <property type="entry name" value="ESTERASE_LIPASE_THIOESTERASE DOMAIN-CONTAINING PROTEIN"/>
    <property type="match status" value="1"/>
</dbReference>
<evidence type="ECO:0000259" key="1">
    <source>
        <dbReference type="Pfam" id="PF12697"/>
    </source>
</evidence>
<dbReference type="InterPro" id="IPR029058">
    <property type="entry name" value="AB_hydrolase_fold"/>
</dbReference>
<gene>
    <name evidence="2" type="ORF">K504DRAFT_489937</name>
</gene>
<dbReference type="GO" id="GO:0016787">
    <property type="term" value="F:hydrolase activity"/>
    <property type="evidence" value="ECO:0007669"/>
    <property type="project" value="UniProtKB-KW"/>
</dbReference>
<keyword evidence="3" id="KW-1185">Reference proteome</keyword>
<dbReference type="AlphaFoldDB" id="A0A6G1KDM2"/>
<feature type="domain" description="AB hydrolase-1" evidence="1">
    <location>
        <begin position="6"/>
        <end position="237"/>
    </location>
</feature>
<dbReference type="Proteomes" id="UP000799428">
    <property type="component" value="Unassembled WGS sequence"/>
</dbReference>
<dbReference type="InterPro" id="IPR000073">
    <property type="entry name" value="AB_hydrolase_1"/>
</dbReference>
<dbReference type="Gene3D" id="3.40.50.1820">
    <property type="entry name" value="alpha/beta hydrolase"/>
    <property type="match status" value="1"/>
</dbReference>
<evidence type="ECO:0000313" key="3">
    <source>
        <dbReference type="Proteomes" id="UP000799428"/>
    </source>
</evidence>
<organism evidence="2 3">
    <name type="scientific">Pleomassaria siparia CBS 279.74</name>
    <dbReference type="NCBI Taxonomy" id="1314801"/>
    <lineage>
        <taxon>Eukaryota</taxon>
        <taxon>Fungi</taxon>
        <taxon>Dikarya</taxon>
        <taxon>Ascomycota</taxon>
        <taxon>Pezizomycotina</taxon>
        <taxon>Dothideomycetes</taxon>
        <taxon>Pleosporomycetidae</taxon>
        <taxon>Pleosporales</taxon>
        <taxon>Pleomassariaceae</taxon>
        <taxon>Pleomassaria</taxon>
    </lineage>
</organism>
<dbReference type="SUPFAM" id="SSF53474">
    <property type="entry name" value="alpha/beta-Hydrolases"/>
    <property type="match status" value="1"/>
</dbReference>
<dbReference type="EMBL" id="MU005768">
    <property type="protein sequence ID" value="KAF2710986.1"/>
    <property type="molecule type" value="Genomic_DNA"/>
</dbReference>
<protein>
    <submittedName>
        <fullName evidence="2">Alpha/beta-hydrolase</fullName>
    </submittedName>
</protein>
<reference evidence="2" key="1">
    <citation type="journal article" date="2020" name="Stud. Mycol.">
        <title>101 Dothideomycetes genomes: a test case for predicting lifestyles and emergence of pathogens.</title>
        <authorList>
            <person name="Haridas S."/>
            <person name="Albert R."/>
            <person name="Binder M."/>
            <person name="Bloem J."/>
            <person name="Labutti K."/>
            <person name="Salamov A."/>
            <person name="Andreopoulos B."/>
            <person name="Baker S."/>
            <person name="Barry K."/>
            <person name="Bills G."/>
            <person name="Bluhm B."/>
            <person name="Cannon C."/>
            <person name="Castanera R."/>
            <person name="Culley D."/>
            <person name="Daum C."/>
            <person name="Ezra D."/>
            <person name="Gonzalez J."/>
            <person name="Henrissat B."/>
            <person name="Kuo A."/>
            <person name="Liang C."/>
            <person name="Lipzen A."/>
            <person name="Lutzoni F."/>
            <person name="Magnuson J."/>
            <person name="Mondo S."/>
            <person name="Nolan M."/>
            <person name="Ohm R."/>
            <person name="Pangilinan J."/>
            <person name="Park H.-J."/>
            <person name="Ramirez L."/>
            <person name="Alfaro M."/>
            <person name="Sun H."/>
            <person name="Tritt A."/>
            <person name="Yoshinaga Y."/>
            <person name="Zwiers L.-H."/>
            <person name="Turgeon B."/>
            <person name="Goodwin S."/>
            <person name="Spatafora J."/>
            <person name="Crous P."/>
            <person name="Grigoriev I."/>
        </authorList>
    </citation>
    <scope>NUCLEOTIDE SEQUENCE</scope>
    <source>
        <strain evidence="2">CBS 279.74</strain>
    </source>
</reference>
<keyword evidence="2" id="KW-0378">Hydrolase</keyword>
<evidence type="ECO:0000313" key="2">
    <source>
        <dbReference type="EMBL" id="KAF2710986.1"/>
    </source>
</evidence>
<accession>A0A6G1KDM2</accession>
<dbReference type="PANTHER" id="PTHR37017">
    <property type="entry name" value="AB HYDROLASE-1 DOMAIN-CONTAINING PROTEIN-RELATED"/>
    <property type="match status" value="1"/>
</dbReference>
<sequence length="247" mass="27318">MPKPHIVFLPGAWHSAEGYYAVMSKLEEAGYSVHSRPLPGVGMYNPPVDLVDDIAATQEIVNEAIGDGNDVIVIPHSWPGIVVGSALVGYGKKQREERGQKGGVVRGAYMCSFIVPEGVSLMDACQHRLPPWYTVDGLYSFVTDSTVFYHDLPASEREYWTSKLELHSFATQKAKSTGASWKDIPTSYLVCEDDRAIPAVFQDMMIDRVKEMGGDIEVKRIKASHSPFLSMPDAVVDWIREAVGEKL</sequence>
<name>A0A6G1KDM2_9PLEO</name>